<evidence type="ECO:0000256" key="4">
    <source>
        <dbReference type="ARBA" id="ARBA00015758"/>
    </source>
</evidence>
<feature type="region of interest" description="Disordered" evidence="9">
    <location>
        <begin position="29"/>
        <end position="56"/>
    </location>
</feature>
<evidence type="ECO:0000256" key="9">
    <source>
        <dbReference type="SAM" id="MobiDB-lite"/>
    </source>
</evidence>
<dbReference type="Pfam" id="PF04614">
    <property type="entry name" value="Pex19"/>
    <property type="match status" value="1"/>
</dbReference>
<evidence type="ECO:0000256" key="7">
    <source>
        <dbReference type="ARBA" id="ARBA00029688"/>
    </source>
</evidence>
<organism evidence="10 11">
    <name type="scientific">Ciona intestinalis</name>
    <name type="common">Transparent sea squirt</name>
    <name type="synonym">Ascidia intestinalis</name>
    <dbReference type="NCBI Taxonomy" id="7719"/>
    <lineage>
        <taxon>Eukaryota</taxon>
        <taxon>Metazoa</taxon>
        <taxon>Chordata</taxon>
        <taxon>Tunicata</taxon>
        <taxon>Ascidiacea</taxon>
        <taxon>Phlebobranchia</taxon>
        <taxon>Cionidae</taxon>
        <taxon>Ciona</taxon>
    </lineage>
</organism>
<evidence type="ECO:0000256" key="1">
    <source>
        <dbReference type="ARBA" id="ARBA00003055"/>
    </source>
</evidence>
<comment type="subcellular location">
    <subcellularLocation>
        <location evidence="2">Peroxisome membrane</location>
        <topology evidence="2">Lipid-anchor</topology>
        <orientation evidence="2">Cytoplasmic side</orientation>
    </subcellularLocation>
</comment>
<dbReference type="GO" id="GO:0007031">
    <property type="term" value="P:peroxisome organization"/>
    <property type="evidence" value="ECO:0007669"/>
    <property type="project" value="UniProtKB-KW"/>
</dbReference>
<comment type="function">
    <text evidence="1">Necessary for early peroxisomal biogenesis. Acts both as a cytosolic chaperone and as an import receptor for peroxisomal membrane proteins (PMPs). Binds and stabilizes newly synthesized PMPs in the cytoplasm by interacting with their hydrophobic membrane-spanning domains, and targets them to the peroxisome membrane by binding to the integral membrane protein PEX3. Excludes CDKN2A from the nucleus and prevents its interaction with MDM2, which results in active degradation of TP53.</text>
</comment>
<dbReference type="HOGENOM" id="CLU_043063_3_0_1"/>
<evidence type="ECO:0000256" key="6">
    <source>
        <dbReference type="ARBA" id="ARBA00025898"/>
    </source>
</evidence>
<dbReference type="OMA" id="ASKEVMY"/>
<gene>
    <name evidence="10" type="primary">LOC100184268</name>
</gene>
<evidence type="ECO:0000256" key="5">
    <source>
        <dbReference type="ARBA" id="ARBA00022593"/>
    </source>
</evidence>
<evidence type="ECO:0000256" key="8">
    <source>
        <dbReference type="ARBA" id="ARBA00032710"/>
    </source>
</evidence>
<dbReference type="InterPro" id="IPR038322">
    <property type="entry name" value="Pex19_C_sf"/>
</dbReference>
<dbReference type="InterPro" id="IPR006708">
    <property type="entry name" value="Pex19"/>
</dbReference>
<keyword evidence="5" id="KW-0962">Peroxisome biogenesis</keyword>
<dbReference type="GO" id="GO:0005778">
    <property type="term" value="C:peroxisomal membrane"/>
    <property type="evidence" value="ECO:0007669"/>
    <property type="project" value="UniProtKB-SubCell"/>
</dbReference>
<dbReference type="Gene3D" id="1.20.120.900">
    <property type="entry name" value="Pex19, mPTS binding domain"/>
    <property type="match status" value="1"/>
</dbReference>
<dbReference type="PANTHER" id="PTHR12774">
    <property type="entry name" value="PEROXISOMAL BIOGENESIS FACTOR 19"/>
    <property type="match status" value="1"/>
</dbReference>
<reference evidence="11" key="1">
    <citation type="journal article" date="2002" name="Science">
        <title>The draft genome of Ciona intestinalis: insights into chordate and vertebrate origins.</title>
        <authorList>
            <person name="Dehal P."/>
            <person name="Satou Y."/>
            <person name="Campbell R.K."/>
            <person name="Chapman J."/>
            <person name="Degnan B."/>
            <person name="De Tomaso A."/>
            <person name="Davidson B."/>
            <person name="Di Gregorio A."/>
            <person name="Gelpke M."/>
            <person name="Goodstein D.M."/>
            <person name="Harafuji N."/>
            <person name="Hastings K.E."/>
            <person name="Ho I."/>
            <person name="Hotta K."/>
            <person name="Huang W."/>
            <person name="Kawashima T."/>
            <person name="Lemaire P."/>
            <person name="Martinez D."/>
            <person name="Meinertzhagen I.A."/>
            <person name="Necula S."/>
            <person name="Nonaka M."/>
            <person name="Putnam N."/>
            <person name="Rash S."/>
            <person name="Saiga H."/>
            <person name="Satake M."/>
            <person name="Terry A."/>
            <person name="Yamada L."/>
            <person name="Wang H.G."/>
            <person name="Awazu S."/>
            <person name="Azumi K."/>
            <person name="Boore J."/>
            <person name="Branno M."/>
            <person name="Chin-Bow S."/>
            <person name="DeSantis R."/>
            <person name="Doyle S."/>
            <person name="Francino P."/>
            <person name="Keys D.N."/>
            <person name="Haga S."/>
            <person name="Hayashi H."/>
            <person name="Hino K."/>
            <person name="Imai K.S."/>
            <person name="Inaba K."/>
            <person name="Kano S."/>
            <person name="Kobayashi K."/>
            <person name="Kobayashi M."/>
            <person name="Lee B.I."/>
            <person name="Makabe K.W."/>
            <person name="Manohar C."/>
            <person name="Matassi G."/>
            <person name="Medina M."/>
            <person name="Mochizuki Y."/>
            <person name="Mount S."/>
            <person name="Morishita T."/>
            <person name="Miura S."/>
            <person name="Nakayama A."/>
            <person name="Nishizaka S."/>
            <person name="Nomoto H."/>
            <person name="Ohta F."/>
            <person name="Oishi K."/>
            <person name="Rigoutsos I."/>
            <person name="Sano M."/>
            <person name="Sasaki A."/>
            <person name="Sasakura Y."/>
            <person name="Shoguchi E."/>
            <person name="Shin-i T."/>
            <person name="Spagnuolo A."/>
            <person name="Stainier D."/>
            <person name="Suzuki M.M."/>
            <person name="Tassy O."/>
            <person name="Takatori N."/>
            <person name="Tokuoka M."/>
            <person name="Yagi K."/>
            <person name="Yoshizaki F."/>
            <person name="Wada S."/>
            <person name="Zhang C."/>
            <person name="Hyatt P.D."/>
            <person name="Larimer F."/>
            <person name="Detter C."/>
            <person name="Doggett N."/>
            <person name="Glavina T."/>
            <person name="Hawkins T."/>
            <person name="Richardson P."/>
            <person name="Lucas S."/>
            <person name="Kohara Y."/>
            <person name="Levine M."/>
            <person name="Satoh N."/>
            <person name="Rokhsar D.S."/>
        </authorList>
    </citation>
    <scope>NUCLEOTIDE SEQUENCE [LARGE SCALE GENOMIC DNA]</scope>
</reference>
<evidence type="ECO:0000256" key="2">
    <source>
        <dbReference type="ARBA" id="ARBA00004405"/>
    </source>
</evidence>
<dbReference type="Proteomes" id="UP000008144">
    <property type="component" value="Unassembled WGS sequence"/>
</dbReference>
<proteinExistence type="inferred from homology"/>
<comment type="subunit">
    <text evidence="6">Interacts with a broad range of peroxisomal membrane proteins, including PEX3, PEX10, PEX11A, PEX11B, PEX12, PEX13, PEX14 and PEX16, PXMP2/PMP22, PXMP4/PMP24, SLC25A17/PMP34, ABCD1/ALDP, ABCD2/ALDRP, and ABCD3/PMP70. Also interacts with the tumor suppressor CDKN2A/p19ARF.</text>
</comment>
<dbReference type="PANTHER" id="PTHR12774:SF2">
    <property type="entry name" value="PEROXISOMAL BIOGENESIS FACTOR 19"/>
    <property type="match status" value="1"/>
</dbReference>
<reference evidence="10" key="3">
    <citation type="submission" date="2025-09" db="UniProtKB">
        <authorList>
            <consortium name="Ensembl"/>
        </authorList>
    </citation>
    <scope>IDENTIFICATION</scope>
</reference>
<evidence type="ECO:0000313" key="10">
    <source>
        <dbReference type="Ensembl" id="ENSCINP00000029689.2"/>
    </source>
</evidence>
<sequence length="252" mass="28184">RATIFVMDADLDDLLDDALNDFEAVSLNENKPPAAKPVKDEAVEAAGTSNKDGDALKQGEEWMKSINELTGNAGGDPEQAAQMRAFQKEMMKGLDPNNPLFAPMDGSKDPPKSYEDAMKETLEFLSKGPDATSSGEDDPLDKIFDEMMGAGGDGELGMMENMMKSMLSKDMLYPPMKEMCNEYPVWLEKKGSELPVDVRSNYEQQLSFLRQICHEFESEKDSDPEKVKNQRFQKIMELINSMQQYGQPPTDL</sequence>
<comment type="similarity">
    <text evidence="3">Belongs to the peroxin-19 family.</text>
</comment>
<reference evidence="10" key="2">
    <citation type="submission" date="2025-08" db="UniProtKB">
        <authorList>
            <consortium name="Ensembl"/>
        </authorList>
    </citation>
    <scope>IDENTIFICATION</scope>
</reference>
<dbReference type="Ensembl" id="ENSCINT00000029935.2">
    <property type="protein sequence ID" value="ENSCINP00000029689.2"/>
    <property type="gene ID" value="ENSCING00000005382.3"/>
</dbReference>
<protein>
    <recommendedName>
        <fullName evidence="4">Peroxisomal biogenesis factor 19</fullName>
    </recommendedName>
    <alternativeName>
        <fullName evidence="7">Peroxin-19</fullName>
    </alternativeName>
    <alternativeName>
        <fullName evidence="8">Peroxisomal farnesylated protein</fullName>
    </alternativeName>
</protein>
<dbReference type="GeneTree" id="ENSGT00950000182865"/>
<evidence type="ECO:0000256" key="3">
    <source>
        <dbReference type="ARBA" id="ARBA00006326"/>
    </source>
</evidence>
<dbReference type="AlphaFoldDB" id="F6ZES6"/>
<accession>F6ZES6</accession>
<keyword evidence="11" id="KW-1185">Reference proteome</keyword>
<evidence type="ECO:0000313" key="11">
    <source>
        <dbReference type="Proteomes" id="UP000008144"/>
    </source>
</evidence>
<name>F6ZES6_CIOIN</name>